<gene>
    <name evidence="3" type="ORF">DDE18_15700</name>
</gene>
<evidence type="ECO:0000313" key="4">
    <source>
        <dbReference type="Proteomes" id="UP000246018"/>
    </source>
</evidence>
<dbReference type="Proteomes" id="UP000246018">
    <property type="component" value="Unassembled WGS sequence"/>
</dbReference>
<keyword evidence="1" id="KW-0812">Transmembrane</keyword>
<feature type="domain" description="TadE-like" evidence="2">
    <location>
        <begin position="18"/>
        <end position="60"/>
    </location>
</feature>
<accession>A0A2T8F901</accession>
<evidence type="ECO:0000256" key="1">
    <source>
        <dbReference type="SAM" id="Phobius"/>
    </source>
</evidence>
<organism evidence="3 4">
    <name type="scientific">Nocardioides gansuensis</name>
    <dbReference type="NCBI Taxonomy" id="2138300"/>
    <lineage>
        <taxon>Bacteria</taxon>
        <taxon>Bacillati</taxon>
        <taxon>Actinomycetota</taxon>
        <taxon>Actinomycetes</taxon>
        <taxon>Propionibacteriales</taxon>
        <taxon>Nocardioidaceae</taxon>
        <taxon>Nocardioides</taxon>
    </lineage>
</organism>
<dbReference type="EMBL" id="QDGZ01000006">
    <property type="protein sequence ID" value="PVG82192.1"/>
    <property type="molecule type" value="Genomic_DNA"/>
</dbReference>
<dbReference type="AlphaFoldDB" id="A0A2T8F901"/>
<dbReference type="Pfam" id="PF07811">
    <property type="entry name" value="TadE"/>
    <property type="match status" value="1"/>
</dbReference>
<sequence>MGDTGGAAMTSWQRGERGTASVELVLIAPVLIVVMLFVVGLGRMAHARQQIDAVAADSARAASLERNTAKSAEAARTAAAASLGEAGVSCTRLDVHVNLDRYQPGGLVRVTVSCVAELGDVALAGFPGTRRFTSDAVVPIESHRAS</sequence>
<protein>
    <recommendedName>
        <fullName evidence="2">TadE-like domain-containing protein</fullName>
    </recommendedName>
</protein>
<keyword evidence="1" id="KW-1133">Transmembrane helix</keyword>
<feature type="transmembrane region" description="Helical" evidence="1">
    <location>
        <begin position="20"/>
        <end position="41"/>
    </location>
</feature>
<keyword evidence="4" id="KW-1185">Reference proteome</keyword>
<dbReference type="InterPro" id="IPR012495">
    <property type="entry name" value="TadE-like_dom"/>
</dbReference>
<evidence type="ECO:0000313" key="3">
    <source>
        <dbReference type="EMBL" id="PVG82192.1"/>
    </source>
</evidence>
<evidence type="ECO:0000259" key="2">
    <source>
        <dbReference type="Pfam" id="PF07811"/>
    </source>
</evidence>
<name>A0A2T8F901_9ACTN</name>
<proteinExistence type="predicted"/>
<keyword evidence="1" id="KW-0472">Membrane</keyword>
<comment type="caution">
    <text evidence="3">The sequence shown here is derived from an EMBL/GenBank/DDBJ whole genome shotgun (WGS) entry which is preliminary data.</text>
</comment>
<dbReference type="OrthoDB" id="3260904at2"/>
<reference evidence="3 4" key="1">
    <citation type="submission" date="2018-04" db="EMBL/GenBank/DDBJ databases">
        <title>Genome of Nocardioides gansuensis WSJ-1.</title>
        <authorList>
            <person name="Wu S."/>
            <person name="Wang G."/>
        </authorList>
    </citation>
    <scope>NUCLEOTIDE SEQUENCE [LARGE SCALE GENOMIC DNA]</scope>
    <source>
        <strain evidence="3 4">WSJ-1</strain>
    </source>
</reference>